<evidence type="ECO:0000256" key="2">
    <source>
        <dbReference type="ARBA" id="ARBA00004193"/>
    </source>
</evidence>
<dbReference type="PANTHER" id="PTHR30570">
    <property type="entry name" value="PERIPLASMIC PHOSPHATE BINDING COMPONENT OF PHOSPHATE ABC TRANSPORTER"/>
    <property type="match status" value="1"/>
</dbReference>
<comment type="caution">
    <text evidence="10">The sequence shown here is derived from an EMBL/GenBank/DDBJ whole genome shotgun (WGS) entry which is preliminary data.</text>
</comment>
<keyword evidence="8" id="KW-0449">Lipoprotein</keyword>
<name>A0A8J6I440_9FIRM</name>
<dbReference type="RefSeq" id="WP_181340590.1">
    <property type="nucleotide sequence ID" value="NZ_JAAKDE010000061.1"/>
</dbReference>
<evidence type="ECO:0000313" key="11">
    <source>
        <dbReference type="Proteomes" id="UP000657177"/>
    </source>
</evidence>
<dbReference type="SUPFAM" id="SSF53850">
    <property type="entry name" value="Periplasmic binding protein-like II"/>
    <property type="match status" value="2"/>
</dbReference>
<keyword evidence="6" id="KW-0732">Signal</keyword>
<accession>A0A8J6I440</accession>
<dbReference type="Pfam" id="PF12849">
    <property type="entry name" value="PBP_like_2"/>
    <property type="match status" value="2"/>
</dbReference>
<organism evidence="10 11">
    <name type="scientific">Capillibacterium thermochitinicola</name>
    <dbReference type="NCBI Taxonomy" id="2699427"/>
    <lineage>
        <taxon>Bacteria</taxon>
        <taxon>Bacillati</taxon>
        <taxon>Bacillota</taxon>
        <taxon>Capillibacterium</taxon>
    </lineage>
</organism>
<evidence type="ECO:0000256" key="7">
    <source>
        <dbReference type="ARBA" id="ARBA00023139"/>
    </source>
</evidence>
<evidence type="ECO:0000256" key="3">
    <source>
        <dbReference type="ARBA" id="ARBA00008725"/>
    </source>
</evidence>
<reference evidence="10" key="1">
    <citation type="submission" date="2020-06" db="EMBL/GenBank/DDBJ databases">
        <title>Novel chitinolytic bacterium.</title>
        <authorList>
            <person name="Ungkulpasvich U."/>
            <person name="Kosugi A."/>
            <person name="Uke A."/>
        </authorList>
    </citation>
    <scope>NUCLEOTIDE SEQUENCE</scope>
    <source>
        <strain evidence="10">UUS1-1</strain>
    </source>
</reference>
<protein>
    <submittedName>
        <fullName evidence="10">Substrate-binding domain-containing protein</fullName>
    </submittedName>
</protein>
<dbReference type="PANTHER" id="PTHR30570:SF1">
    <property type="entry name" value="PHOSPHATE-BINDING PROTEIN PSTS"/>
    <property type="match status" value="1"/>
</dbReference>
<sequence length="285" mass="30389">MKMGKGIVLAGILLTLFLNGCTGGGKNDKIVVVSREDGSGTRGAFIELFGLEEKDASGHKADRTTDEAIVVNSTSAVMTTVAGNRNAIGYISLGALDDTVKALQVDGVEASVENIKNKSYKVFRPFNIATKAETSALTRDFIDFILSSDGQKIIEDLGYLAAGSGEPYRGTRPAGKIGVAGSSSVTPVMEKLKEAYLQLNSKAEIEIQLSDSTTGLNSAIEGTCEIAMASRELKENERKRLQATVIALDGLAVIVHKENPVANLTSEQIREIFKGEITSWAQITE</sequence>
<keyword evidence="5" id="KW-0813">Transport</keyword>
<evidence type="ECO:0000256" key="5">
    <source>
        <dbReference type="ARBA" id="ARBA00022592"/>
    </source>
</evidence>
<dbReference type="Proteomes" id="UP000657177">
    <property type="component" value="Unassembled WGS sequence"/>
</dbReference>
<dbReference type="AlphaFoldDB" id="A0A8J6I440"/>
<comment type="similarity">
    <text evidence="3">Belongs to the PstS family.</text>
</comment>
<gene>
    <name evidence="10" type="ORF">G5B42_11385</name>
</gene>
<keyword evidence="11" id="KW-1185">Reference proteome</keyword>
<comment type="function">
    <text evidence="1">Part of the ABC transporter complex PstSACB involved in phosphate import.</text>
</comment>
<dbReference type="GO" id="GO:0006817">
    <property type="term" value="P:phosphate ion transport"/>
    <property type="evidence" value="ECO:0007669"/>
    <property type="project" value="UniProtKB-KW"/>
</dbReference>
<keyword evidence="7" id="KW-0564">Palmitate</keyword>
<comment type="subcellular location">
    <subcellularLocation>
        <location evidence="2">Cell membrane</location>
        <topology evidence="2">Lipid-anchor</topology>
    </subcellularLocation>
</comment>
<comment type="subunit">
    <text evidence="4">The complex is composed of two ATP-binding proteins (PstB), two transmembrane proteins (PstC and PstA) and a solute-binding protein (PstS).</text>
</comment>
<feature type="domain" description="PBP" evidence="9">
    <location>
        <begin position="171"/>
        <end position="282"/>
    </location>
</feature>
<evidence type="ECO:0000259" key="9">
    <source>
        <dbReference type="Pfam" id="PF12849"/>
    </source>
</evidence>
<evidence type="ECO:0000256" key="1">
    <source>
        <dbReference type="ARBA" id="ARBA00002841"/>
    </source>
</evidence>
<dbReference type="EMBL" id="JAAKDE010000061">
    <property type="protein sequence ID" value="MBA2134129.1"/>
    <property type="molecule type" value="Genomic_DNA"/>
</dbReference>
<evidence type="ECO:0000256" key="6">
    <source>
        <dbReference type="ARBA" id="ARBA00022729"/>
    </source>
</evidence>
<evidence type="ECO:0000256" key="8">
    <source>
        <dbReference type="ARBA" id="ARBA00023288"/>
    </source>
</evidence>
<dbReference type="Gene3D" id="3.40.190.10">
    <property type="entry name" value="Periplasmic binding protein-like II"/>
    <property type="match status" value="4"/>
</dbReference>
<dbReference type="InterPro" id="IPR024370">
    <property type="entry name" value="PBP_domain"/>
</dbReference>
<evidence type="ECO:0000313" key="10">
    <source>
        <dbReference type="EMBL" id="MBA2134129.1"/>
    </source>
</evidence>
<proteinExistence type="inferred from homology"/>
<evidence type="ECO:0000256" key="4">
    <source>
        <dbReference type="ARBA" id="ARBA00011529"/>
    </source>
</evidence>
<dbReference type="InterPro" id="IPR050811">
    <property type="entry name" value="Phosphate_ABC_transporter"/>
</dbReference>
<keyword evidence="5" id="KW-0592">Phosphate transport</keyword>
<feature type="domain" description="PBP" evidence="9">
    <location>
        <begin position="23"/>
        <end position="148"/>
    </location>
</feature>
<dbReference type="GO" id="GO:0005886">
    <property type="term" value="C:plasma membrane"/>
    <property type="evidence" value="ECO:0007669"/>
    <property type="project" value="UniProtKB-SubCell"/>
</dbReference>